<organism evidence="1">
    <name type="scientific">Clastoptera arizonana</name>
    <name type="common">Arizona spittle bug</name>
    <dbReference type="NCBI Taxonomy" id="38151"/>
    <lineage>
        <taxon>Eukaryota</taxon>
        <taxon>Metazoa</taxon>
        <taxon>Ecdysozoa</taxon>
        <taxon>Arthropoda</taxon>
        <taxon>Hexapoda</taxon>
        <taxon>Insecta</taxon>
        <taxon>Pterygota</taxon>
        <taxon>Neoptera</taxon>
        <taxon>Paraneoptera</taxon>
        <taxon>Hemiptera</taxon>
        <taxon>Auchenorrhyncha</taxon>
        <taxon>Cercopoidea</taxon>
        <taxon>Clastopteridae</taxon>
        <taxon>Clastoptera</taxon>
    </lineage>
</organism>
<evidence type="ECO:0000313" key="1">
    <source>
        <dbReference type="EMBL" id="JAS08540.1"/>
    </source>
</evidence>
<accession>A0A1B6C5P2</accession>
<gene>
    <name evidence="1" type="ORF">g.42217</name>
</gene>
<sequence length="172" mass="19449">MFSIFGRSEAELLLGYYYVYEERMKHENPTTIQHYSMENEDLGKIIPFYLPEGKCSLNSIEKLEYASDLSGYTFNDENSNVTACDEYFTVIARKVDCSSHPTVFLFLGSNGDIETMGLAIIKKGVGELFKGNFKIEPTRDFESQPGGLIEPMPDIEHSNSECKDVLKIITSN</sequence>
<dbReference type="AlphaFoldDB" id="A0A1B6C5P2"/>
<protein>
    <submittedName>
        <fullName evidence="1">Uncharacterized protein</fullName>
    </submittedName>
</protein>
<reference evidence="1" key="1">
    <citation type="submission" date="2015-12" db="EMBL/GenBank/DDBJ databases">
        <title>De novo transcriptome assembly of four potential Pierce s Disease insect vectors from Arizona vineyards.</title>
        <authorList>
            <person name="Tassone E.E."/>
        </authorList>
    </citation>
    <scope>NUCLEOTIDE SEQUENCE</scope>
</reference>
<proteinExistence type="predicted"/>
<dbReference type="EMBL" id="GEDC01028758">
    <property type="protein sequence ID" value="JAS08540.1"/>
    <property type="molecule type" value="Transcribed_RNA"/>
</dbReference>
<name>A0A1B6C5P2_9HEMI</name>